<feature type="region of interest" description="Disordered" evidence="1">
    <location>
        <begin position="1"/>
        <end position="20"/>
    </location>
</feature>
<dbReference type="Proteomes" id="UP000317291">
    <property type="component" value="Unassembled WGS sequence"/>
</dbReference>
<evidence type="ECO:0000313" key="2">
    <source>
        <dbReference type="EMBL" id="TWS21469.1"/>
    </source>
</evidence>
<dbReference type="EMBL" id="VIGW01000001">
    <property type="protein sequence ID" value="TWS21469.1"/>
    <property type="molecule type" value="Genomic_DNA"/>
</dbReference>
<dbReference type="AlphaFoldDB" id="A0A5C5RED7"/>
<evidence type="ECO:0000256" key="1">
    <source>
        <dbReference type="SAM" id="MobiDB-lite"/>
    </source>
</evidence>
<reference evidence="2 3" key="1">
    <citation type="submission" date="2019-06" db="EMBL/GenBank/DDBJ databases">
        <title>Tsukamurella conjunctivitidis sp. nov., Tsukamurella assacharolytica sp. nov. and Tsukamurella sputae sp. nov. isolated from patients with conjunctivitis, bacteraemia (lymphoma) and respiratory infection (sputum) in Hong Kong.</title>
        <authorList>
            <person name="Teng J.L.L."/>
            <person name="Lee H.H."/>
            <person name="Fong J.Y.H."/>
            <person name="Fok K.M.N."/>
            <person name="Lau S.K.P."/>
            <person name="Woo P.C.Y."/>
        </authorList>
    </citation>
    <scope>NUCLEOTIDE SEQUENCE [LARGE SCALE GENOMIC DNA]</scope>
    <source>
        <strain evidence="2 3">HKU71</strain>
    </source>
</reference>
<dbReference type="OrthoDB" id="345640at2"/>
<evidence type="ECO:0000313" key="3">
    <source>
        <dbReference type="Proteomes" id="UP000317291"/>
    </source>
</evidence>
<comment type="caution">
    <text evidence="2">The sequence shown here is derived from an EMBL/GenBank/DDBJ whole genome shotgun (WGS) entry which is preliminary data.</text>
</comment>
<proteinExistence type="predicted"/>
<organism evidence="2 3">
    <name type="scientific">Tsukamurella asaccharolytica</name>
    <dbReference type="NCBI Taxonomy" id="2592067"/>
    <lineage>
        <taxon>Bacteria</taxon>
        <taxon>Bacillati</taxon>
        <taxon>Actinomycetota</taxon>
        <taxon>Actinomycetes</taxon>
        <taxon>Mycobacteriales</taxon>
        <taxon>Tsukamurellaceae</taxon>
        <taxon>Tsukamurella</taxon>
    </lineage>
</organism>
<sequence>MRQETSGGSQWGKAGEGITNKNTGGKRFWAMFQEWTSRVPAEYAFKVDGVPEKIANKGVVKFDVAGYSGKQRIYGDAKMGYAEALEGALKSVAKNPNVKSLPTQVKSLIESVAKQVEALQSKGFQFGVGTDNRYAVVFNRTDTPALARRILGVRSDIPSEILRKIDFVSLDDFKRRFPEFTPIRPEKFGQ</sequence>
<protein>
    <submittedName>
        <fullName evidence="2">Uncharacterized protein</fullName>
    </submittedName>
</protein>
<keyword evidence="3" id="KW-1185">Reference proteome</keyword>
<name>A0A5C5RED7_9ACTN</name>
<gene>
    <name evidence="2" type="ORF">FK529_02430</name>
</gene>
<dbReference type="RefSeq" id="WP_146559214.1">
    <property type="nucleotide sequence ID" value="NZ_VIGW01000001.1"/>
</dbReference>
<accession>A0A5C5RED7</accession>